<dbReference type="InterPro" id="IPR012373">
    <property type="entry name" value="Ferrdict_sens_TM"/>
</dbReference>
<dbReference type="Pfam" id="PF04773">
    <property type="entry name" value="FecR"/>
    <property type="match status" value="1"/>
</dbReference>
<dbReference type="STRING" id="652787.SAMN05216490_2096"/>
<evidence type="ECO:0000313" key="5">
    <source>
        <dbReference type="Proteomes" id="UP000199679"/>
    </source>
</evidence>
<dbReference type="EMBL" id="LT629740">
    <property type="protein sequence ID" value="SDS92134.1"/>
    <property type="molecule type" value="Genomic_DNA"/>
</dbReference>
<feature type="domain" description="FecR protein" evidence="2">
    <location>
        <begin position="185"/>
        <end position="280"/>
    </location>
</feature>
<dbReference type="FunFam" id="2.60.120.1440:FF:000001">
    <property type="entry name" value="Putative anti-sigma factor"/>
    <property type="match status" value="1"/>
</dbReference>
<evidence type="ECO:0000259" key="3">
    <source>
        <dbReference type="Pfam" id="PF16344"/>
    </source>
</evidence>
<dbReference type="Pfam" id="PF16344">
    <property type="entry name" value="FecR_C"/>
    <property type="match status" value="1"/>
</dbReference>
<keyword evidence="5" id="KW-1185">Reference proteome</keyword>
<gene>
    <name evidence="4" type="ORF">SAMN05216490_2096</name>
</gene>
<dbReference type="Gene3D" id="3.55.50.30">
    <property type="match status" value="1"/>
</dbReference>
<dbReference type="Gene3D" id="2.60.120.1440">
    <property type="match status" value="1"/>
</dbReference>
<feature type="domain" description="Protein FecR C-terminal" evidence="3">
    <location>
        <begin position="323"/>
        <end position="389"/>
    </location>
</feature>
<evidence type="ECO:0000313" key="4">
    <source>
        <dbReference type="EMBL" id="SDS92134.1"/>
    </source>
</evidence>
<keyword evidence="1" id="KW-0812">Transmembrane</keyword>
<dbReference type="AlphaFoldDB" id="A0A1H1W513"/>
<dbReference type="InterPro" id="IPR032508">
    <property type="entry name" value="FecR_C"/>
</dbReference>
<dbReference type="GO" id="GO:0016989">
    <property type="term" value="F:sigma factor antagonist activity"/>
    <property type="evidence" value="ECO:0007669"/>
    <property type="project" value="TreeGrafter"/>
</dbReference>
<evidence type="ECO:0000256" key="1">
    <source>
        <dbReference type="SAM" id="Phobius"/>
    </source>
</evidence>
<organism evidence="4 5">
    <name type="scientific">Mucilaginibacter mallensis</name>
    <dbReference type="NCBI Taxonomy" id="652787"/>
    <lineage>
        <taxon>Bacteria</taxon>
        <taxon>Pseudomonadati</taxon>
        <taxon>Bacteroidota</taxon>
        <taxon>Sphingobacteriia</taxon>
        <taxon>Sphingobacteriales</taxon>
        <taxon>Sphingobacteriaceae</taxon>
        <taxon>Mucilaginibacter</taxon>
    </lineage>
</organism>
<dbReference type="OrthoDB" id="1099963at2"/>
<keyword evidence="1" id="KW-1133">Transmembrane helix</keyword>
<accession>A0A1H1W513</accession>
<feature type="transmembrane region" description="Helical" evidence="1">
    <location>
        <begin position="84"/>
        <end position="106"/>
    </location>
</feature>
<evidence type="ECO:0000259" key="2">
    <source>
        <dbReference type="Pfam" id="PF04773"/>
    </source>
</evidence>
<dbReference type="Proteomes" id="UP000199679">
    <property type="component" value="Chromosome I"/>
</dbReference>
<protein>
    <submittedName>
        <fullName evidence="4">FecR family protein</fullName>
    </submittedName>
</protein>
<dbReference type="PANTHER" id="PTHR30273">
    <property type="entry name" value="PERIPLASMIC SIGNAL SENSOR AND SIGMA FACTOR ACTIVATOR FECR-RELATED"/>
    <property type="match status" value="1"/>
</dbReference>
<keyword evidence="1" id="KW-0472">Membrane</keyword>
<sequence>MNDDKKYLLELLDKKELTFLEKSWLLNYIEHTDQDVLMKLLEDQFINNLNDPQPISSERSIKILTDIHQKIHLPKKTSNVFHLWIRRVAVAACFIGVMTTGILYLIKRNTVNIAANHSKSKTFSNDINAGGEKATLTLANGAKVILDDVKNGTLSKQGNTKVIKTSGKLAYRANNNGLIASVYNTLSTPRGGHYQVVLPDGSKVWLNAASSIRFPTAFTGKERKVEITGEAYFEVAKNKNSPFVVKINNSEVRVFGTHFNVMAYNDEALVKTTLLEGSVQFSNGSSSCMLKPGEQSELNKSGQVKVVANVDVDNAIAWKNNLFYFEDADIDDVMRQLSRWYDVDVVYNKKVDERFFAEIPTTSKLSEVLKALELTGKVNFDIQGRKIIINP</sequence>
<proteinExistence type="predicted"/>
<name>A0A1H1W513_MUCMA</name>
<reference evidence="4 5" key="1">
    <citation type="submission" date="2016-10" db="EMBL/GenBank/DDBJ databases">
        <authorList>
            <person name="de Groot N.N."/>
        </authorList>
    </citation>
    <scope>NUCLEOTIDE SEQUENCE [LARGE SCALE GENOMIC DNA]</scope>
    <source>
        <strain evidence="4 5">MP1X4</strain>
    </source>
</reference>
<dbReference type="InterPro" id="IPR006860">
    <property type="entry name" value="FecR"/>
</dbReference>
<dbReference type="RefSeq" id="WP_091372037.1">
    <property type="nucleotide sequence ID" value="NZ_LT629740.1"/>
</dbReference>
<dbReference type="PANTHER" id="PTHR30273:SF2">
    <property type="entry name" value="PROTEIN FECR"/>
    <property type="match status" value="1"/>
</dbReference>